<evidence type="ECO:0000313" key="4">
    <source>
        <dbReference type="EMBL" id="CAD8469448.1"/>
    </source>
</evidence>
<dbReference type="NCBIfam" id="TIGR00090">
    <property type="entry name" value="rsfS_iojap_ybeB"/>
    <property type="match status" value="1"/>
</dbReference>
<dbReference type="PANTHER" id="PTHR21043:SF0">
    <property type="entry name" value="MITOCHONDRIAL ASSEMBLY OF RIBOSOMAL LARGE SUBUNIT PROTEIN 1"/>
    <property type="match status" value="1"/>
</dbReference>
<evidence type="ECO:0000256" key="2">
    <source>
        <dbReference type="SAM" id="MobiDB-lite"/>
    </source>
</evidence>
<evidence type="ECO:0008006" key="5">
    <source>
        <dbReference type="Google" id="ProtNLM"/>
    </source>
</evidence>
<dbReference type="AlphaFoldDB" id="A0A7S0E239"/>
<comment type="similarity">
    <text evidence="1">Belongs to the Iojap/RsfS family.</text>
</comment>
<proteinExistence type="inferred from homology"/>
<feature type="region of interest" description="Disordered" evidence="2">
    <location>
        <begin position="319"/>
        <end position="376"/>
    </location>
</feature>
<name>A0A7S0E239_9EUKA</name>
<feature type="compositionally biased region" description="Acidic residues" evidence="2">
    <location>
        <begin position="325"/>
        <end position="340"/>
    </location>
</feature>
<dbReference type="SUPFAM" id="SSF81301">
    <property type="entry name" value="Nucleotidyltransferase"/>
    <property type="match status" value="1"/>
</dbReference>
<dbReference type="PANTHER" id="PTHR21043">
    <property type="entry name" value="IOJAP SUPERFAMILY ORTHOLOG"/>
    <property type="match status" value="1"/>
</dbReference>
<dbReference type="HAMAP" id="MF_01477">
    <property type="entry name" value="Iojap_RsfS"/>
    <property type="match status" value="1"/>
</dbReference>
<dbReference type="GO" id="GO:0043023">
    <property type="term" value="F:ribosomal large subunit binding"/>
    <property type="evidence" value="ECO:0007669"/>
    <property type="project" value="TreeGrafter"/>
</dbReference>
<feature type="compositionally biased region" description="Basic and acidic residues" evidence="2">
    <location>
        <begin position="48"/>
        <end position="72"/>
    </location>
</feature>
<keyword evidence="3" id="KW-0732">Signal</keyword>
<accession>A0A7S0E239</accession>
<dbReference type="EMBL" id="HBEP01002905">
    <property type="protein sequence ID" value="CAD8469448.1"/>
    <property type="molecule type" value="Transcribed_RNA"/>
</dbReference>
<organism evidence="4">
    <name type="scientific">Phaeocystis antarctica</name>
    <dbReference type="NCBI Taxonomy" id="33657"/>
    <lineage>
        <taxon>Eukaryota</taxon>
        <taxon>Haptista</taxon>
        <taxon>Haptophyta</taxon>
        <taxon>Prymnesiophyceae</taxon>
        <taxon>Phaeocystales</taxon>
        <taxon>Phaeocystaceae</taxon>
        <taxon>Phaeocystis</taxon>
    </lineage>
</organism>
<sequence length="400" mass="43281">MTRAALLTSSAFLLGACASFSAPALTTTRGHRSAVNMMARPKGASKAVRRDKLLDDMDSGTSRREPDGKWEEDPSTPLALLAVRAGDARKARDVSALRVGHLTAATNYFVNMVGSSKAQINAIIKSVEDDAEEAGYRVGKRQGTAVSGWVCLDFDDVVVNVFSEEQRDFYKLDLFWHAAEFIDLTGILIPNLAPSGSERSGEGQDVDEWLLGGEDDWELDDDAWALPELSISDAQPTISAPDKPAYADPAEQMAALAERAKAAQLAQRAAAAPPKPKAEVEEVEALAEEMTEALAVDADEDEEDGDVDWEAEAAAVAAELAAADKDDDDDDDDEGVDWEAEAAAVAKEMAAEAKADRDDEEEEEKEDWALGDDKLRDMVKRLEDDIDDEVDEVTIGGFRE</sequence>
<feature type="chain" id="PRO_5031485994" description="Ribosome silencing factor" evidence="3">
    <location>
        <begin position="19"/>
        <end position="400"/>
    </location>
</feature>
<feature type="signal peptide" evidence="3">
    <location>
        <begin position="1"/>
        <end position="18"/>
    </location>
</feature>
<feature type="compositionally biased region" description="Basic and acidic residues" evidence="2">
    <location>
        <begin position="367"/>
        <end position="376"/>
    </location>
</feature>
<protein>
    <recommendedName>
        <fullName evidence="5">Ribosome silencing factor</fullName>
    </recommendedName>
</protein>
<dbReference type="PROSITE" id="PS51257">
    <property type="entry name" value="PROKAR_LIPOPROTEIN"/>
    <property type="match status" value="1"/>
</dbReference>
<dbReference type="GO" id="GO:0090071">
    <property type="term" value="P:negative regulation of ribosome biogenesis"/>
    <property type="evidence" value="ECO:0007669"/>
    <property type="project" value="TreeGrafter"/>
</dbReference>
<dbReference type="InterPro" id="IPR004394">
    <property type="entry name" value="Iojap/RsfS/C7orf30"/>
</dbReference>
<dbReference type="GO" id="GO:0017148">
    <property type="term" value="P:negative regulation of translation"/>
    <property type="evidence" value="ECO:0007669"/>
    <property type="project" value="TreeGrafter"/>
</dbReference>
<dbReference type="Pfam" id="PF02410">
    <property type="entry name" value="RsfS"/>
    <property type="match status" value="1"/>
</dbReference>
<dbReference type="Gene3D" id="3.30.460.10">
    <property type="entry name" value="Beta Polymerase, domain 2"/>
    <property type="match status" value="1"/>
</dbReference>
<gene>
    <name evidence="4" type="ORF">PANT1444_LOCUS1640</name>
</gene>
<evidence type="ECO:0000256" key="3">
    <source>
        <dbReference type="SAM" id="SignalP"/>
    </source>
</evidence>
<reference evidence="4" key="1">
    <citation type="submission" date="2021-01" db="EMBL/GenBank/DDBJ databases">
        <authorList>
            <person name="Corre E."/>
            <person name="Pelletier E."/>
            <person name="Niang G."/>
            <person name="Scheremetjew M."/>
            <person name="Finn R."/>
            <person name="Kale V."/>
            <person name="Holt S."/>
            <person name="Cochrane G."/>
            <person name="Meng A."/>
            <person name="Brown T."/>
            <person name="Cohen L."/>
        </authorList>
    </citation>
    <scope>NUCLEOTIDE SEQUENCE</scope>
    <source>
        <strain evidence="4">CCMP1374</strain>
    </source>
</reference>
<feature type="region of interest" description="Disordered" evidence="2">
    <location>
        <begin position="40"/>
        <end position="74"/>
    </location>
</feature>
<dbReference type="InterPro" id="IPR043519">
    <property type="entry name" value="NT_sf"/>
</dbReference>
<evidence type="ECO:0000256" key="1">
    <source>
        <dbReference type="ARBA" id="ARBA00010574"/>
    </source>
</evidence>